<keyword evidence="4" id="KW-0067">ATP-binding</keyword>
<evidence type="ECO:0000256" key="4">
    <source>
        <dbReference type="ARBA" id="ARBA00022840"/>
    </source>
</evidence>
<feature type="transmembrane region" description="Helical" evidence="5">
    <location>
        <begin position="315"/>
        <end position="335"/>
    </location>
</feature>
<dbReference type="InterPro" id="IPR011009">
    <property type="entry name" value="Kinase-like_dom_sf"/>
</dbReference>
<dbReference type="PANTHER" id="PTHR24348">
    <property type="entry name" value="SERINE/THREONINE-PROTEIN KINASE UNC-51-RELATED"/>
    <property type="match status" value="1"/>
</dbReference>
<keyword evidence="8" id="KW-1185">Reference proteome</keyword>
<dbReference type="Gene3D" id="1.25.40.10">
    <property type="entry name" value="Tetratricopeptide repeat domain"/>
    <property type="match status" value="1"/>
</dbReference>
<accession>A0ABU9MYE3</accession>
<dbReference type="InterPro" id="IPR008271">
    <property type="entry name" value="Ser/Thr_kinase_AS"/>
</dbReference>
<name>A0ABU9MYE3_9GAMM</name>
<dbReference type="Gene3D" id="1.10.510.10">
    <property type="entry name" value="Transferase(Phosphotransferase) domain 1"/>
    <property type="match status" value="1"/>
</dbReference>
<dbReference type="CDD" id="cd14014">
    <property type="entry name" value="STKc_PknB_like"/>
    <property type="match status" value="1"/>
</dbReference>
<dbReference type="GO" id="GO:0016301">
    <property type="term" value="F:kinase activity"/>
    <property type="evidence" value="ECO:0007669"/>
    <property type="project" value="UniProtKB-KW"/>
</dbReference>
<dbReference type="SUPFAM" id="SSF56112">
    <property type="entry name" value="Protein kinase-like (PK-like)"/>
    <property type="match status" value="1"/>
</dbReference>
<evidence type="ECO:0000256" key="2">
    <source>
        <dbReference type="ARBA" id="ARBA00022741"/>
    </source>
</evidence>
<proteinExistence type="predicted"/>
<dbReference type="InterPro" id="IPR011990">
    <property type="entry name" value="TPR-like_helical_dom_sf"/>
</dbReference>
<dbReference type="RefSeq" id="WP_342677246.1">
    <property type="nucleotide sequence ID" value="NZ_JBCGCU010000005.1"/>
</dbReference>
<evidence type="ECO:0000256" key="5">
    <source>
        <dbReference type="SAM" id="Phobius"/>
    </source>
</evidence>
<organism evidence="7 8">
    <name type="scientific">Pseudoalteromonas qingdaonensis</name>
    <dbReference type="NCBI Taxonomy" id="3131913"/>
    <lineage>
        <taxon>Bacteria</taxon>
        <taxon>Pseudomonadati</taxon>
        <taxon>Pseudomonadota</taxon>
        <taxon>Gammaproteobacteria</taxon>
        <taxon>Alteromonadales</taxon>
        <taxon>Pseudoalteromonadaceae</taxon>
        <taxon>Pseudoalteromonas</taxon>
    </lineage>
</organism>
<protein>
    <submittedName>
        <fullName evidence="7">Protein kinase</fullName>
    </submittedName>
</protein>
<keyword evidence="3 7" id="KW-0418">Kinase</keyword>
<feature type="domain" description="Protein kinase" evidence="6">
    <location>
        <begin position="7"/>
        <end position="265"/>
    </location>
</feature>
<keyword evidence="1" id="KW-0808">Transferase</keyword>
<dbReference type="SUPFAM" id="SSF48452">
    <property type="entry name" value="TPR-like"/>
    <property type="match status" value="2"/>
</dbReference>
<dbReference type="InterPro" id="IPR045269">
    <property type="entry name" value="Atg1-like"/>
</dbReference>
<dbReference type="InterPro" id="IPR000719">
    <property type="entry name" value="Prot_kinase_dom"/>
</dbReference>
<evidence type="ECO:0000256" key="3">
    <source>
        <dbReference type="ARBA" id="ARBA00022777"/>
    </source>
</evidence>
<dbReference type="EMBL" id="JBCGCU010000005">
    <property type="protein sequence ID" value="MEM0514973.1"/>
    <property type="molecule type" value="Genomic_DNA"/>
</dbReference>
<evidence type="ECO:0000259" key="6">
    <source>
        <dbReference type="PROSITE" id="PS50011"/>
    </source>
</evidence>
<evidence type="ECO:0000313" key="7">
    <source>
        <dbReference type="EMBL" id="MEM0514973.1"/>
    </source>
</evidence>
<dbReference type="Proteomes" id="UP001447008">
    <property type="component" value="Unassembled WGS sequence"/>
</dbReference>
<dbReference type="PROSITE" id="PS50011">
    <property type="entry name" value="PROTEIN_KINASE_DOM"/>
    <property type="match status" value="1"/>
</dbReference>
<dbReference type="SMART" id="SM00028">
    <property type="entry name" value="TPR"/>
    <property type="match status" value="6"/>
</dbReference>
<dbReference type="InterPro" id="IPR019734">
    <property type="entry name" value="TPR_rpt"/>
</dbReference>
<dbReference type="PANTHER" id="PTHR24348:SF22">
    <property type="entry name" value="NON-SPECIFIC SERINE_THREONINE PROTEIN KINASE"/>
    <property type="match status" value="1"/>
</dbReference>
<dbReference type="Gene3D" id="3.30.200.20">
    <property type="entry name" value="Phosphorylase Kinase, domain 1"/>
    <property type="match status" value="1"/>
</dbReference>
<gene>
    <name evidence="7" type="ORF">WCN91_05960</name>
</gene>
<dbReference type="SMART" id="SM00220">
    <property type="entry name" value="S_TKc"/>
    <property type="match status" value="1"/>
</dbReference>
<keyword evidence="2" id="KW-0547">Nucleotide-binding</keyword>
<evidence type="ECO:0000313" key="8">
    <source>
        <dbReference type="Proteomes" id="UP001447008"/>
    </source>
</evidence>
<comment type="caution">
    <text evidence="7">The sequence shown here is derived from an EMBL/GenBank/DDBJ whole genome shotgun (WGS) entry which is preliminary data.</text>
</comment>
<keyword evidence="5" id="KW-0472">Membrane</keyword>
<keyword evidence="5" id="KW-1133">Transmembrane helix</keyword>
<dbReference type="PROSITE" id="PS00108">
    <property type="entry name" value="PROTEIN_KINASE_ST"/>
    <property type="match status" value="1"/>
</dbReference>
<reference evidence="7 8" key="1">
    <citation type="submission" date="2024-03" db="EMBL/GenBank/DDBJ databases">
        <title>Pseudoalteromonas qingdaonensis sp. nov., isolated from the intestines of marine benthic organisms.</title>
        <authorList>
            <person name="Lin X."/>
            <person name="Fang S."/>
            <person name="Hu X."/>
        </authorList>
    </citation>
    <scope>NUCLEOTIDE SEQUENCE [LARGE SCALE GENOMIC DNA]</scope>
    <source>
        <strain evidence="7 8">YIC-827</strain>
    </source>
</reference>
<evidence type="ECO:0000256" key="1">
    <source>
        <dbReference type="ARBA" id="ARBA00022679"/>
    </source>
</evidence>
<keyword evidence="5" id="KW-0812">Transmembrane</keyword>
<sequence length="880" mass="97551">MQKLAHYEIKHLIYQGAMGTVFEAFDTKLERTVALKVLAQADLSAADSAEALSEARFLARLNHPNIIQVFDCAEDHGTHFLVMEFCRGKNLLQYQKQHLLSLEQKLSLLIDIAKGLEHAHRNGIIHRDLKPSNILISESGAVKVADFGIAEFIGANAKAGASAGTQGYMAPEQILGQPLSNNSDWFSFCVLAIELLTGQHPYGGQGSEKDVARAICDGQFIDLNAFSAYLPQPLIHILSQGLAVEPGKRINLRRGALSTQLEQILQLQVQQAIMAQQTEPLETSAQDKPDPVASAEVAPEVSEAAKASSKPTRQAWYYGLTFTLISALLVSLYLFRGYFIKAPVVAILPTQVEIAAPELAYYQGTLSGSIQSALWQQLASQNEHLVSRTELQMLAKGVEPERLQDPKTYFQMLADYTGASVFITSSASCQQRYCSIEISRLEAPNWQLVATKQWQADLVDTRNVHESARFYGASLFAHEATFATQDEQALQEQIFNYYSRYYHDGEISEPLFNDIMALLGTQSHFDVGYTLARELALQLKEITGKDEYVEQVQGLFAKAPRQYQRRPSYFSSRILLSLAQGEVEDASHDLAQLRQLGGGEAEYLNLQASWYLAQGEREKGRDALERSLMMRPNLNVQKKLAALLYSMGDIDSALSLLDDVLNKLPLDRDALQLMAVLALTQGDFATVIQHYEASIKESLDPKDVANTTTLANLALAYLYVQQYQQAQMIAGQAHSLAPNNSGILLNYADALTLAGQLALGREYYQQVIDVNNGQQSAYSWSDRAQAYAHLGDYQRATTAINTSLELGQELADIHYAAAIVYAATGDNHSALYYVQKAMQAGYGANWFVLPWFKPLCAYPQFTQRLHPSQRLCDNAEVTAL</sequence>
<dbReference type="Pfam" id="PF00069">
    <property type="entry name" value="Pkinase"/>
    <property type="match status" value="1"/>
</dbReference>